<dbReference type="EMBL" id="JAFEKC020000001">
    <property type="protein sequence ID" value="KAK0517428.1"/>
    <property type="molecule type" value="Genomic_DNA"/>
</dbReference>
<feature type="domain" description="Major facilitator superfamily (MFS) profile" evidence="7">
    <location>
        <begin position="93"/>
        <end position="528"/>
    </location>
</feature>
<dbReference type="InterPro" id="IPR005829">
    <property type="entry name" value="Sugar_transporter_CS"/>
</dbReference>
<keyword evidence="4 6" id="KW-0472">Membrane</keyword>
<accession>A0AA39R9R5</accession>
<feature type="transmembrane region" description="Helical" evidence="6">
    <location>
        <begin position="166"/>
        <end position="185"/>
    </location>
</feature>
<feature type="transmembrane region" description="Helical" evidence="6">
    <location>
        <begin position="329"/>
        <end position="353"/>
    </location>
</feature>
<dbReference type="GO" id="GO:0005886">
    <property type="term" value="C:plasma membrane"/>
    <property type="evidence" value="ECO:0007669"/>
    <property type="project" value="TreeGrafter"/>
</dbReference>
<dbReference type="Pfam" id="PF07690">
    <property type="entry name" value="MFS_1"/>
    <property type="match status" value="1"/>
</dbReference>
<evidence type="ECO:0000313" key="8">
    <source>
        <dbReference type="EMBL" id="KAK0517428.1"/>
    </source>
</evidence>
<protein>
    <recommendedName>
        <fullName evidence="7">Major facilitator superfamily (MFS) profile domain-containing protein</fullName>
    </recommendedName>
</protein>
<comment type="caution">
    <text evidence="8">The sequence shown here is derived from an EMBL/GenBank/DDBJ whole genome shotgun (WGS) entry which is preliminary data.</text>
</comment>
<feature type="region of interest" description="Disordered" evidence="5">
    <location>
        <begin position="59"/>
        <end position="81"/>
    </location>
</feature>
<gene>
    <name evidence="8" type="ORF">JMJ35_000583</name>
</gene>
<dbReference type="GO" id="GO:0042908">
    <property type="term" value="P:xenobiotic transport"/>
    <property type="evidence" value="ECO:0007669"/>
    <property type="project" value="UniProtKB-ARBA"/>
</dbReference>
<dbReference type="GO" id="GO:0140115">
    <property type="term" value="P:export across plasma membrane"/>
    <property type="evidence" value="ECO:0007669"/>
    <property type="project" value="UniProtKB-ARBA"/>
</dbReference>
<reference evidence="8" key="1">
    <citation type="submission" date="2023-03" db="EMBL/GenBank/DDBJ databases">
        <title>Complete genome of Cladonia borealis.</title>
        <authorList>
            <person name="Park H."/>
        </authorList>
    </citation>
    <scope>NUCLEOTIDE SEQUENCE</scope>
    <source>
        <strain evidence="8">ANT050790</strain>
    </source>
</reference>
<feature type="transmembrane region" description="Helical" evidence="6">
    <location>
        <begin position="254"/>
        <end position="273"/>
    </location>
</feature>
<evidence type="ECO:0000256" key="4">
    <source>
        <dbReference type="ARBA" id="ARBA00023136"/>
    </source>
</evidence>
<feature type="transmembrane region" description="Helical" evidence="6">
    <location>
        <begin position="407"/>
        <end position="428"/>
    </location>
</feature>
<feature type="compositionally biased region" description="Basic and acidic residues" evidence="5">
    <location>
        <begin position="1"/>
        <end position="10"/>
    </location>
</feature>
<dbReference type="InterPro" id="IPR036259">
    <property type="entry name" value="MFS_trans_sf"/>
</dbReference>
<evidence type="ECO:0000256" key="5">
    <source>
        <dbReference type="SAM" id="MobiDB-lite"/>
    </source>
</evidence>
<dbReference type="PANTHER" id="PTHR23502:SF12">
    <property type="entry name" value="MULTIDRUG TRANSPORTER, PUTATIVE (AFU_ORTHOLOGUE AFUA_1G06440)-RELATED"/>
    <property type="match status" value="1"/>
</dbReference>
<keyword evidence="9" id="KW-1185">Reference proteome</keyword>
<feature type="transmembrane region" description="Helical" evidence="6">
    <location>
        <begin position="93"/>
        <end position="115"/>
    </location>
</feature>
<organism evidence="8 9">
    <name type="scientific">Cladonia borealis</name>
    <dbReference type="NCBI Taxonomy" id="184061"/>
    <lineage>
        <taxon>Eukaryota</taxon>
        <taxon>Fungi</taxon>
        <taxon>Dikarya</taxon>
        <taxon>Ascomycota</taxon>
        <taxon>Pezizomycotina</taxon>
        <taxon>Lecanoromycetes</taxon>
        <taxon>OSLEUM clade</taxon>
        <taxon>Lecanoromycetidae</taxon>
        <taxon>Lecanorales</taxon>
        <taxon>Lecanorineae</taxon>
        <taxon>Cladoniaceae</taxon>
        <taxon>Cladonia</taxon>
    </lineage>
</organism>
<feature type="transmembrane region" description="Helical" evidence="6">
    <location>
        <begin position="503"/>
        <end position="522"/>
    </location>
</feature>
<sequence length="575" mass="63743">MPSSDDEKASVKSIRSSFPSDKSIEQAPSVHDQAPDVEDLEKDPALAIAPTASLRPTFSRNATSINTTGTNNPDFEVDWEDGNDQLNPRNWPVWYKGMTIGFVSWSTWCVVVYSTSYTTGLAEMQTDFHISSEPLVTLGVTTYLIGLAVGSMILAPVSEMFGRRPVYIVSMLLFTILIIPCGLASSLPEVVIVRFFGAIAGSAMIANSPGTLADITTDEYRALAFSIWSIGPLNGPTFGPIIGGFSTQYLGWRWTNWIVMMISGVAFGFMCILRETYAPALLRKKAKLRRKAENDERWWSRYDEKKISFLTNLKINLSRPFIMIATEPICIFWDIYIAIIYGILYLCFVAWPYVFTGIRGWSPGISGLAFTGMAIGCFIVIGTEPLIRRMINNHRKDPETGRVPPEAMVSVVCIAAVLAPIGELWFAWTCVPPVHWIWPILAGIPFGAGNTGVFIYASNYLAQSYGIYAASAMAGNSVIRSLLGGTLPLAGPTMYATLNPHWAGTLLGLIQVAIIPIPVLFYRYGHKIRMKSILIRSMQEDKEKLESKRRSGMRLAKKEKEEDEMARVYSKTAQP</sequence>
<dbReference type="CDD" id="cd17323">
    <property type="entry name" value="MFS_Tpo1_MDR_like"/>
    <property type="match status" value="1"/>
</dbReference>
<dbReference type="FunFam" id="1.20.1250.20:FF:000011">
    <property type="entry name" value="MFS multidrug transporter, putative"/>
    <property type="match status" value="1"/>
</dbReference>
<evidence type="ECO:0000259" key="7">
    <source>
        <dbReference type="PROSITE" id="PS50850"/>
    </source>
</evidence>
<dbReference type="Gene3D" id="1.20.1250.20">
    <property type="entry name" value="MFS general substrate transporter like domains"/>
    <property type="match status" value="1"/>
</dbReference>
<name>A0AA39R9R5_9LECA</name>
<dbReference type="GO" id="GO:0022857">
    <property type="term" value="F:transmembrane transporter activity"/>
    <property type="evidence" value="ECO:0007669"/>
    <property type="project" value="InterPro"/>
</dbReference>
<feature type="transmembrane region" description="Helical" evidence="6">
    <location>
        <begin position="135"/>
        <end position="154"/>
    </location>
</feature>
<evidence type="ECO:0000256" key="2">
    <source>
        <dbReference type="ARBA" id="ARBA00022692"/>
    </source>
</evidence>
<proteinExistence type="predicted"/>
<feature type="region of interest" description="Disordered" evidence="5">
    <location>
        <begin position="545"/>
        <end position="575"/>
    </location>
</feature>
<feature type="transmembrane region" description="Helical" evidence="6">
    <location>
        <begin position="191"/>
        <end position="210"/>
    </location>
</feature>
<dbReference type="InterPro" id="IPR020846">
    <property type="entry name" value="MFS_dom"/>
</dbReference>
<dbReference type="InterPro" id="IPR011701">
    <property type="entry name" value="MFS"/>
</dbReference>
<evidence type="ECO:0000256" key="1">
    <source>
        <dbReference type="ARBA" id="ARBA00004141"/>
    </source>
</evidence>
<dbReference type="PROSITE" id="PS00216">
    <property type="entry name" value="SUGAR_TRANSPORT_1"/>
    <property type="match status" value="1"/>
</dbReference>
<dbReference type="PROSITE" id="PS50850">
    <property type="entry name" value="MFS"/>
    <property type="match status" value="1"/>
</dbReference>
<feature type="transmembrane region" description="Helical" evidence="6">
    <location>
        <begin position="434"/>
        <end position="458"/>
    </location>
</feature>
<keyword evidence="3 6" id="KW-1133">Transmembrane helix</keyword>
<feature type="compositionally biased region" description="Polar residues" evidence="5">
    <location>
        <begin position="59"/>
        <end position="73"/>
    </location>
</feature>
<dbReference type="SUPFAM" id="SSF103473">
    <property type="entry name" value="MFS general substrate transporter"/>
    <property type="match status" value="1"/>
</dbReference>
<feature type="transmembrane region" description="Helical" evidence="6">
    <location>
        <begin position="465"/>
        <end position="483"/>
    </location>
</feature>
<evidence type="ECO:0000256" key="6">
    <source>
        <dbReference type="SAM" id="Phobius"/>
    </source>
</evidence>
<dbReference type="AlphaFoldDB" id="A0AA39R9R5"/>
<feature type="region of interest" description="Disordered" evidence="5">
    <location>
        <begin position="1"/>
        <end position="42"/>
    </location>
</feature>
<dbReference type="PANTHER" id="PTHR23502">
    <property type="entry name" value="MAJOR FACILITATOR SUPERFAMILY"/>
    <property type="match status" value="1"/>
</dbReference>
<dbReference type="Proteomes" id="UP001166286">
    <property type="component" value="Unassembled WGS sequence"/>
</dbReference>
<feature type="transmembrane region" description="Helical" evidence="6">
    <location>
        <begin position="365"/>
        <end position="387"/>
    </location>
</feature>
<keyword evidence="2 6" id="KW-0812">Transmembrane</keyword>
<evidence type="ECO:0000256" key="3">
    <source>
        <dbReference type="ARBA" id="ARBA00022989"/>
    </source>
</evidence>
<evidence type="ECO:0000313" key="9">
    <source>
        <dbReference type="Proteomes" id="UP001166286"/>
    </source>
</evidence>
<feature type="transmembrane region" description="Helical" evidence="6">
    <location>
        <begin position="222"/>
        <end position="242"/>
    </location>
</feature>
<comment type="subcellular location">
    <subcellularLocation>
        <location evidence="1">Membrane</location>
        <topology evidence="1">Multi-pass membrane protein</topology>
    </subcellularLocation>
</comment>